<dbReference type="EMBL" id="CP020557">
    <property type="protein sequence ID" value="ARF68726.1"/>
    <property type="molecule type" value="Genomic_DNA"/>
</dbReference>
<dbReference type="PROSITE" id="PS51257">
    <property type="entry name" value="PROKAR_LIPOPROTEIN"/>
    <property type="match status" value="1"/>
</dbReference>
<keyword evidence="2" id="KW-0732">Signal</keyword>
<evidence type="ECO:0000313" key="3">
    <source>
        <dbReference type="EMBL" id="ARF68726.1"/>
    </source>
</evidence>
<dbReference type="InterPro" id="IPR052944">
    <property type="entry name" value="Sporulation_related"/>
</dbReference>
<organism evidence="3 4">
    <name type="scientific">Paenibacillus larvae subsp. pulvifaciens</name>
    <dbReference type="NCBI Taxonomy" id="1477"/>
    <lineage>
        <taxon>Bacteria</taxon>
        <taxon>Bacillati</taxon>
        <taxon>Bacillota</taxon>
        <taxon>Bacilli</taxon>
        <taxon>Bacillales</taxon>
        <taxon>Paenibacillaceae</taxon>
        <taxon>Paenibacillus</taxon>
    </lineage>
</organism>
<dbReference type="RefSeq" id="WP_083040403.1">
    <property type="nucleotide sequence ID" value="NZ_CP020557.1"/>
</dbReference>
<feature type="compositionally biased region" description="Basic and acidic residues" evidence="1">
    <location>
        <begin position="227"/>
        <end position="252"/>
    </location>
</feature>
<gene>
    <name evidence="3" type="ORF">B7C51_14340</name>
</gene>
<dbReference type="Gene3D" id="2.50.20.10">
    <property type="entry name" value="Lipoprotein localisation LolA/LolB/LppX"/>
    <property type="match status" value="1"/>
</dbReference>
<feature type="compositionally biased region" description="Polar residues" evidence="1">
    <location>
        <begin position="254"/>
        <end position="273"/>
    </location>
</feature>
<feature type="signal peptide" evidence="2">
    <location>
        <begin position="1"/>
        <end position="19"/>
    </location>
</feature>
<feature type="region of interest" description="Disordered" evidence="1">
    <location>
        <begin position="212"/>
        <end position="311"/>
    </location>
</feature>
<dbReference type="SUPFAM" id="SSF89392">
    <property type="entry name" value="Prokaryotic lipoproteins and lipoprotein localization factors"/>
    <property type="match status" value="1"/>
</dbReference>
<protein>
    <submittedName>
        <fullName evidence="3">DUF4367 domain-containing protein</fullName>
    </submittedName>
</protein>
<dbReference type="AlphaFoldDB" id="A0A1V0UUB4"/>
<evidence type="ECO:0000256" key="1">
    <source>
        <dbReference type="SAM" id="MobiDB-lite"/>
    </source>
</evidence>
<name>A0A1V0UUB4_9BACL</name>
<dbReference type="Proteomes" id="UP000192727">
    <property type="component" value="Chromosome"/>
</dbReference>
<feature type="chain" id="PRO_5039253428" evidence="2">
    <location>
        <begin position="20"/>
        <end position="418"/>
    </location>
</feature>
<feature type="compositionally biased region" description="Basic and acidic residues" evidence="1">
    <location>
        <begin position="274"/>
        <end position="308"/>
    </location>
</feature>
<dbReference type="InterPro" id="IPR029046">
    <property type="entry name" value="LolA/LolB/LppX"/>
</dbReference>
<proteinExistence type="predicted"/>
<dbReference type="PANTHER" id="PTHR37507:SF2">
    <property type="entry name" value="SPORULATION PROTEIN YDCC"/>
    <property type="match status" value="1"/>
</dbReference>
<reference evidence="3 4" key="1">
    <citation type="submission" date="2017-03" db="EMBL/GenBank/DDBJ databases">
        <title>Paenibacillus larvae genome sequencing.</title>
        <authorList>
            <person name="Dingman D.W."/>
        </authorList>
    </citation>
    <scope>NUCLEOTIDE SEQUENCE [LARGE SCALE GENOMIC DNA]</scope>
    <source>
        <strain evidence="3 4">SAG 10367</strain>
    </source>
</reference>
<dbReference type="PANTHER" id="PTHR37507">
    <property type="entry name" value="SPORULATION PROTEIN YDCC"/>
    <property type="match status" value="1"/>
</dbReference>
<accession>A0A1V0UUB4</accession>
<feature type="compositionally biased region" description="Polar residues" evidence="1">
    <location>
        <begin position="212"/>
        <end position="221"/>
    </location>
</feature>
<sequence length="418" mass="46643">MRRVTWILAIVIGLAAALAGCGSKDAGSVIKDLNNMTSKLESYKGTGKMVLNTGEHPQEYQVEVWYQNPHFYRISLTNENKDIKQIVLRNDDGVFVLTPHLNKSFRFQSDWPDNQGQVYLFQTLAQSIVNDNERQFVDEDSAYVFDVTAKYQNNGNLKRQKIWLDKKNLAPKHVEVSDENSKVIVKLDFTQFEFGSKFDKNAFDMQRNMTTSNMNSLSLTPDENVLGDEKANTEEKDKTGAGKPDESKKDGTRPSVSPIPSSTPGTKNSSTDPKGTDQGKTERGKNNSDSEKKDKDGKQTSESGKDRSFGIIEPAYIPQGVEKSGISDFKYGEEKAILVRYKGKFNYNIVEVRPQAQAVAVLPGELVDLGFTLGVLTGKEQRTLNWTYQGVDFKLSTSDMPKEEMIKVAMSVLGEGGK</sequence>
<evidence type="ECO:0000256" key="2">
    <source>
        <dbReference type="SAM" id="SignalP"/>
    </source>
</evidence>
<evidence type="ECO:0000313" key="4">
    <source>
        <dbReference type="Proteomes" id="UP000192727"/>
    </source>
</evidence>